<keyword evidence="2" id="KW-0863">Zinc-finger</keyword>
<reference evidence="7" key="2">
    <citation type="journal article" date="2016" name="Sci. Rep.">
        <title>Dictyocaulus viviparus genome, variome and transcriptome elucidate lungworm biology and support future intervention.</title>
        <authorList>
            <person name="McNulty S.N."/>
            <person name="Strube C."/>
            <person name="Rosa B.A."/>
            <person name="Martin J.C."/>
            <person name="Tyagi R."/>
            <person name="Choi Y.J."/>
            <person name="Wang Q."/>
            <person name="Hallsworth Pepin K."/>
            <person name="Zhang X."/>
            <person name="Ozersky P."/>
            <person name="Wilson R.K."/>
            <person name="Sternberg P.W."/>
            <person name="Gasser R.B."/>
            <person name="Mitreva M."/>
        </authorList>
    </citation>
    <scope>NUCLEOTIDE SEQUENCE [LARGE SCALE GENOMIC DNA]</scope>
    <source>
        <strain evidence="7">HannoverDv2000</strain>
    </source>
</reference>
<dbReference type="Proteomes" id="UP000053766">
    <property type="component" value="Unassembled WGS sequence"/>
</dbReference>
<keyword evidence="1" id="KW-0479">Metal-binding</keyword>
<evidence type="ECO:0000256" key="2">
    <source>
        <dbReference type="ARBA" id="ARBA00022771"/>
    </source>
</evidence>
<gene>
    <name evidence="6" type="ORF">DICVIV_05429</name>
</gene>
<proteinExistence type="predicted"/>
<evidence type="ECO:0000313" key="6">
    <source>
        <dbReference type="EMBL" id="KJH48459.1"/>
    </source>
</evidence>
<keyword evidence="7" id="KW-1185">Reference proteome</keyword>
<protein>
    <recommendedName>
        <fullName evidence="5">IBR domain-containing protein</fullName>
    </recommendedName>
</protein>
<evidence type="ECO:0000256" key="3">
    <source>
        <dbReference type="ARBA" id="ARBA00022786"/>
    </source>
</evidence>
<dbReference type="InterPro" id="IPR002867">
    <property type="entry name" value="IBR_dom"/>
</dbReference>
<evidence type="ECO:0000256" key="4">
    <source>
        <dbReference type="ARBA" id="ARBA00022833"/>
    </source>
</evidence>
<evidence type="ECO:0000259" key="5">
    <source>
        <dbReference type="Pfam" id="PF01485"/>
    </source>
</evidence>
<sequence>MKRHDDGRDSKWLNGKRFRKIIPGAHPTFLVKIIADRYGVLGRRRKARVLSECVDNYTPGIFYSINKKNRWAQTEASVLLNCVKDDDNLSAQVVELKASAPVDYCKTLKVVALHELNHGGQVISKFAKGQGTAFSSISTPARQKQRGCRRRREIATQRIADEEKRNGIAEKKTMEKVKVRYTILNDQPMYHNFSMKKRSSPKPRRVRVKRVDVSESEYSEIDESIHADENEYKPTRDLRFCLGDYIMERVQPAISKPQKSFESIEYISDIEVVDLPKQKPVEFLDMKPVFRLPVIFEYVNIDIENLNKTKFIEQVEAVKRHHTVRWLDLYQQRISIDVTTMVFANSNYTNSPAAIIIMERCRNNKKQFLKVFLNTTIPAVGEFNWKIFKKRLVEFGARRLTDEFMANSLREKCETLESDPFEKVNMDDFEYEFGEEVNDDHTASNLLSTSPIKVGCHACSIKCSNNLFEMDDCWMCRDCLKQLAIHQIRTNSIPINLPFVIPDSTSSYDVLPSILPLTLLNFYTKLAAVQIIEQSPEDVTELTECPGCRQTVEISKQNEYNSILCECGIVWCSECKKEPHWPMSCQMSTEWTRRFKQQCIGDDGCSHNIREITCQCSGPPILIDETENFAECKNCSIGFNPQTMLIVSKDGHLLNKTEKYLTKPNRVLKKSSVNRIRKDVLKICQKARNYRFDTTKLNELEKACRNLNGSVPILENLRDIRQTVLYIIEYGMAWIHTSKAVANHSAIKSSLVQLLRFYEELISTINYKR</sequence>
<dbReference type="AlphaFoldDB" id="A0A0D8XXG5"/>
<feature type="domain" description="IBR" evidence="5">
    <location>
        <begin position="529"/>
        <end position="585"/>
    </location>
</feature>
<dbReference type="GO" id="GO:0008270">
    <property type="term" value="F:zinc ion binding"/>
    <property type="evidence" value="ECO:0007669"/>
    <property type="project" value="UniProtKB-KW"/>
</dbReference>
<keyword evidence="4" id="KW-0862">Zinc</keyword>
<organism evidence="6 7">
    <name type="scientific">Dictyocaulus viviparus</name>
    <name type="common">Bovine lungworm</name>
    <dbReference type="NCBI Taxonomy" id="29172"/>
    <lineage>
        <taxon>Eukaryota</taxon>
        <taxon>Metazoa</taxon>
        <taxon>Ecdysozoa</taxon>
        <taxon>Nematoda</taxon>
        <taxon>Chromadorea</taxon>
        <taxon>Rhabditida</taxon>
        <taxon>Rhabditina</taxon>
        <taxon>Rhabditomorpha</taxon>
        <taxon>Strongyloidea</taxon>
        <taxon>Metastrongylidae</taxon>
        <taxon>Dictyocaulus</taxon>
    </lineage>
</organism>
<dbReference type="SUPFAM" id="SSF57850">
    <property type="entry name" value="RING/U-box"/>
    <property type="match status" value="1"/>
</dbReference>
<dbReference type="CDD" id="cd20335">
    <property type="entry name" value="BRcat_RBR"/>
    <property type="match status" value="1"/>
</dbReference>
<dbReference type="PANTHER" id="PTHR31063:SF3">
    <property type="entry name" value="ENHANCER OF POLYCOMB-LIKE PROTEIN"/>
    <property type="match status" value="1"/>
</dbReference>
<keyword evidence="3" id="KW-0833">Ubl conjugation pathway</keyword>
<evidence type="ECO:0000313" key="7">
    <source>
        <dbReference type="Proteomes" id="UP000053766"/>
    </source>
</evidence>
<reference evidence="6 7" key="1">
    <citation type="submission" date="2013-11" db="EMBL/GenBank/DDBJ databases">
        <title>Draft genome of the bovine lungworm Dictyocaulus viviparus.</title>
        <authorList>
            <person name="Mitreva M."/>
        </authorList>
    </citation>
    <scope>NUCLEOTIDE SEQUENCE [LARGE SCALE GENOMIC DNA]</scope>
    <source>
        <strain evidence="6 7">HannoverDv2000</strain>
    </source>
</reference>
<accession>A0A0D8XXG5</accession>
<evidence type="ECO:0000256" key="1">
    <source>
        <dbReference type="ARBA" id="ARBA00022723"/>
    </source>
</evidence>
<name>A0A0D8XXG5_DICVI</name>
<dbReference type="PANTHER" id="PTHR31063">
    <property type="entry name" value="PROTEIN CBG08668"/>
    <property type="match status" value="1"/>
</dbReference>
<dbReference type="OrthoDB" id="5786205at2759"/>
<dbReference type="EMBL" id="KN716267">
    <property type="protein sequence ID" value="KJH48459.1"/>
    <property type="molecule type" value="Genomic_DNA"/>
</dbReference>
<dbReference type="Pfam" id="PF01485">
    <property type="entry name" value="IBR"/>
    <property type="match status" value="1"/>
</dbReference>